<accession>A0ABN3HZH7</accession>
<comment type="caution">
    <text evidence="3">The sequence shown here is derived from an EMBL/GenBank/DDBJ whole genome shotgun (WGS) entry which is preliminary data.</text>
</comment>
<proteinExistence type="predicted"/>
<feature type="transmembrane region" description="Helical" evidence="1">
    <location>
        <begin position="157"/>
        <end position="186"/>
    </location>
</feature>
<evidence type="ECO:0000313" key="4">
    <source>
        <dbReference type="Proteomes" id="UP001501170"/>
    </source>
</evidence>
<dbReference type="Proteomes" id="UP001501170">
    <property type="component" value="Unassembled WGS sequence"/>
</dbReference>
<dbReference type="RefSeq" id="WP_278125729.1">
    <property type="nucleotide sequence ID" value="NZ_BAAARB010000025.1"/>
</dbReference>
<feature type="transmembrane region" description="Helical" evidence="1">
    <location>
        <begin position="276"/>
        <end position="297"/>
    </location>
</feature>
<feature type="domain" description="DUF4328" evidence="2">
    <location>
        <begin position="159"/>
        <end position="293"/>
    </location>
</feature>
<dbReference type="EMBL" id="BAAARB010000025">
    <property type="protein sequence ID" value="GAA2391333.1"/>
    <property type="molecule type" value="Genomic_DNA"/>
</dbReference>
<keyword evidence="4" id="KW-1185">Reference proteome</keyword>
<dbReference type="InterPro" id="IPR025565">
    <property type="entry name" value="DUF4328"/>
</dbReference>
<dbReference type="Pfam" id="PF14219">
    <property type="entry name" value="DUF4328"/>
    <property type="match status" value="1"/>
</dbReference>
<feature type="transmembrane region" description="Helical" evidence="1">
    <location>
        <begin position="128"/>
        <end position="145"/>
    </location>
</feature>
<protein>
    <submittedName>
        <fullName evidence="3">DUF4328 domain-containing protein</fullName>
    </submittedName>
</protein>
<feature type="transmembrane region" description="Helical" evidence="1">
    <location>
        <begin position="245"/>
        <end position="264"/>
    </location>
</feature>
<organism evidence="3 4">
    <name type="scientific">Gordonia cholesterolivorans</name>
    <dbReference type="NCBI Taxonomy" id="559625"/>
    <lineage>
        <taxon>Bacteria</taxon>
        <taxon>Bacillati</taxon>
        <taxon>Actinomycetota</taxon>
        <taxon>Actinomycetes</taxon>
        <taxon>Mycobacteriales</taxon>
        <taxon>Gordoniaceae</taxon>
        <taxon>Gordonia</taxon>
    </lineage>
</organism>
<feature type="transmembrane region" description="Helical" evidence="1">
    <location>
        <begin position="206"/>
        <end position="225"/>
    </location>
</feature>
<name>A0ABN3HZH7_9ACTN</name>
<reference evidence="3 4" key="1">
    <citation type="journal article" date="2019" name="Int. J. Syst. Evol. Microbiol.">
        <title>The Global Catalogue of Microorganisms (GCM) 10K type strain sequencing project: providing services to taxonomists for standard genome sequencing and annotation.</title>
        <authorList>
            <consortium name="The Broad Institute Genomics Platform"/>
            <consortium name="The Broad Institute Genome Sequencing Center for Infectious Disease"/>
            <person name="Wu L."/>
            <person name="Ma J."/>
        </authorList>
    </citation>
    <scope>NUCLEOTIDE SEQUENCE [LARGE SCALE GENOMIC DNA]</scope>
    <source>
        <strain evidence="3 4">JCM 16227</strain>
    </source>
</reference>
<gene>
    <name evidence="3" type="ORF">GCM10009855_34080</name>
</gene>
<keyword evidence="1" id="KW-0472">Membrane</keyword>
<keyword evidence="1" id="KW-1133">Transmembrane helix</keyword>
<sequence>MLDVCPSCRIQAPHREGRELCPRCGRRLMVLDAQGRVVQRPQSGAARGASAPRTSVARAGLRWVADRPAEARPAPVTVRAHEWTPTPSYRYIPRWGLSDRGPISPGENPEPADPGDVLLRALRMATSMLGAAAVVHLIRYVIAAVNRSTPIPMWLDLLSGAAVLVFGVFAFVAMLVALVAFVRWLLPARAAAYRAADRRDPRPARVVLALAAVPLANVVGVPLLLSEAALCGDAPAPAIGRIKRLGTAWAIVNLVALIAVCYRIGSWFSDSVQVSANALALVTFSLAVSAVFAHWVGPRLVTVLTGPVGSSASGRRLVAA</sequence>
<keyword evidence="1" id="KW-0812">Transmembrane</keyword>
<evidence type="ECO:0000256" key="1">
    <source>
        <dbReference type="SAM" id="Phobius"/>
    </source>
</evidence>
<evidence type="ECO:0000259" key="2">
    <source>
        <dbReference type="Pfam" id="PF14219"/>
    </source>
</evidence>
<evidence type="ECO:0000313" key="3">
    <source>
        <dbReference type="EMBL" id="GAA2391333.1"/>
    </source>
</evidence>